<feature type="compositionally biased region" description="Basic and acidic residues" evidence="1">
    <location>
        <begin position="91"/>
        <end position="100"/>
    </location>
</feature>
<sequence length="219" mass="23848">MPSPLSLRGLASTVLVPTARLTTRQLLPPLGPSAAPFSTTRRTPAAGEAKKAGKEKKAKKAGSGLNRSGAAAGPSAGGGRRGSSSSSSSKGGREAPRDPKIVNMLRHMARLSPRLVPAPLRMARNRHLRHWTIHRAWLLLRRQRRDARETALARQHNSMRKACEALRTTAGPGTRAEGYLFRVAMQKHGVYGLGGVPIEYARPQTETPAREPWNHGWKR</sequence>
<dbReference type="GO" id="GO:0032543">
    <property type="term" value="P:mitochondrial translation"/>
    <property type="evidence" value="ECO:0007669"/>
    <property type="project" value="InterPro"/>
</dbReference>
<proteinExistence type="predicted"/>
<dbReference type="AlphaFoldDB" id="A0AAD9M8Z9"/>
<dbReference type="Gene3D" id="6.10.250.3440">
    <property type="match status" value="1"/>
</dbReference>
<evidence type="ECO:0000256" key="1">
    <source>
        <dbReference type="SAM" id="MobiDB-lite"/>
    </source>
</evidence>
<evidence type="ECO:0000313" key="3">
    <source>
        <dbReference type="Proteomes" id="UP001217918"/>
    </source>
</evidence>
<protein>
    <submittedName>
        <fullName evidence="2">Uncharacterized protein</fullName>
    </submittedName>
</protein>
<feature type="region of interest" description="Disordered" evidence="1">
    <location>
        <begin position="26"/>
        <end position="100"/>
    </location>
</feature>
<dbReference type="GO" id="GO:0005739">
    <property type="term" value="C:mitochondrion"/>
    <property type="evidence" value="ECO:0007669"/>
    <property type="project" value="GOC"/>
</dbReference>
<accession>A0AAD9M8Z9</accession>
<keyword evidence="3" id="KW-1185">Reference proteome</keyword>
<name>A0AAD9M8Z9_9PEZI</name>
<evidence type="ECO:0000313" key="2">
    <source>
        <dbReference type="EMBL" id="KAK2067637.1"/>
    </source>
</evidence>
<dbReference type="InterPro" id="IPR042831">
    <property type="entry name" value="Ribosomal_mL40_fung"/>
</dbReference>
<dbReference type="EMBL" id="JAQQPM010000001">
    <property type="protein sequence ID" value="KAK2067637.1"/>
    <property type="molecule type" value="Genomic_DNA"/>
</dbReference>
<dbReference type="GO" id="GO:0003735">
    <property type="term" value="F:structural constituent of ribosome"/>
    <property type="evidence" value="ECO:0007669"/>
    <property type="project" value="InterPro"/>
</dbReference>
<organism evidence="2 3">
    <name type="scientific">Phyllachora maydis</name>
    <dbReference type="NCBI Taxonomy" id="1825666"/>
    <lineage>
        <taxon>Eukaryota</taxon>
        <taxon>Fungi</taxon>
        <taxon>Dikarya</taxon>
        <taxon>Ascomycota</taxon>
        <taxon>Pezizomycotina</taxon>
        <taxon>Sordariomycetes</taxon>
        <taxon>Sordariomycetidae</taxon>
        <taxon>Phyllachorales</taxon>
        <taxon>Phyllachoraceae</taxon>
        <taxon>Phyllachora</taxon>
    </lineage>
</organism>
<gene>
    <name evidence="2" type="ORF">P8C59_001359</name>
</gene>
<dbReference type="PANTHER" id="PTHR39150">
    <property type="entry name" value="54S RIBOSOMAL PROTEIN L28, MITOCHONDRIAL"/>
    <property type="match status" value="1"/>
</dbReference>
<comment type="caution">
    <text evidence="2">The sequence shown here is derived from an EMBL/GenBank/DDBJ whole genome shotgun (WGS) entry which is preliminary data.</text>
</comment>
<dbReference type="Proteomes" id="UP001217918">
    <property type="component" value="Unassembled WGS sequence"/>
</dbReference>
<reference evidence="2" key="1">
    <citation type="journal article" date="2023" name="Mol. Plant Microbe Interact.">
        <title>Elucidating the Obligate Nature and Biological Capacity of an Invasive Fungal Corn Pathogen.</title>
        <authorList>
            <person name="MacCready J.S."/>
            <person name="Roggenkamp E.M."/>
            <person name="Gdanetz K."/>
            <person name="Chilvers M.I."/>
        </authorList>
    </citation>
    <scope>NUCLEOTIDE SEQUENCE</scope>
    <source>
        <strain evidence="2">PM02</strain>
    </source>
</reference>
<dbReference type="PANTHER" id="PTHR39150:SF1">
    <property type="entry name" value="LARGE RIBOSOMAL SUBUNIT PROTEIN ML40"/>
    <property type="match status" value="1"/>
</dbReference>